<dbReference type="Proteomes" id="UP000708148">
    <property type="component" value="Unassembled WGS sequence"/>
</dbReference>
<keyword evidence="2 4" id="KW-0442">Lipid degradation</keyword>
<evidence type="ECO:0000256" key="5">
    <source>
        <dbReference type="SAM" id="Phobius"/>
    </source>
</evidence>
<evidence type="ECO:0000313" key="7">
    <source>
        <dbReference type="EMBL" id="CAD7704807.1"/>
    </source>
</evidence>
<feature type="active site" description="Proton acceptor" evidence="4">
    <location>
        <position position="447"/>
    </location>
</feature>
<dbReference type="GO" id="GO:0016042">
    <property type="term" value="P:lipid catabolic process"/>
    <property type="evidence" value="ECO:0007669"/>
    <property type="project" value="UniProtKB-UniRule"/>
</dbReference>
<feature type="domain" description="PNPLA" evidence="6">
    <location>
        <begin position="263"/>
        <end position="460"/>
    </location>
</feature>
<dbReference type="Gene3D" id="3.40.1090.10">
    <property type="entry name" value="Cytosolic phospholipase A2 catalytic domain"/>
    <property type="match status" value="2"/>
</dbReference>
<evidence type="ECO:0000256" key="2">
    <source>
        <dbReference type="ARBA" id="ARBA00022963"/>
    </source>
</evidence>
<sequence length="683" mass="76570">MRSSRGDGELDLFGANIEGALLEIVIVAIWRLLASLGAPLGRFLAFFFWSGGCVVGMARGCVRLLRQAARWLSASWHTPRVAGWASWQLRRWHAAFGVVLVASAVMAVLRQALERFDESIRRRRAVLDRMAASESYEEWSKNSLELRSLEDAGGEEAASKQQARLYASGLFHTKCEHLRSVYATEDAREVMNVLRADMVRRLGNMTHSEIYRYPDVPVPIRDYIDEVKRHLKFIVDESKSDLDWKEKLGFLQEARHTFGRTALLLSGGGALGAFHLGVVKALLENKLLPRIVGGSSVGSIVASIVGTHTDEQLSHLLEHLDKLDMNLFNNSTIRQFLAQLLAKGTLHDELYLQAKLKELLGDLTFLDAYENSGRVLNVVVCAADTNEPPRVLNYLSAPQVLVWSAVAASSAFPGLYPAQDIKARNGRGEYVSFSLQAAFEGERRWRDGSLEEDLPFRELREMFNVNYFLVSQTNPHIVPILNFKNQFNRKVANMIEIEWKHRCQQLQNLLPDWMPSKWLTLFSQTWEGDVTMVLPVGSYWTLRKAVVNPTPNEVQEATHRGEVSTWEKLSAIQVNCAIEKALDESLNAVLAEVRGRHALKGLKSRIPSWLHMPVLGLPSPESLDSLLSLDDSNAPQTPQCTVDRRSDGNRQVQCLDDTARVINGRTSFDGEHTGDKGLNVIAP</sequence>
<name>A0A8S1JBC1_9CHLO</name>
<keyword evidence="8" id="KW-1185">Reference proteome</keyword>
<comment type="caution">
    <text evidence="7">The sequence shown here is derived from an EMBL/GenBank/DDBJ whole genome shotgun (WGS) entry which is preliminary data.</text>
</comment>
<dbReference type="Pfam" id="PF11815">
    <property type="entry name" value="DUF3336"/>
    <property type="match status" value="1"/>
</dbReference>
<keyword evidence="5" id="KW-0472">Membrane</keyword>
<keyword evidence="5" id="KW-0812">Transmembrane</keyword>
<organism evidence="7 8">
    <name type="scientific">Ostreobium quekettii</name>
    <dbReference type="NCBI Taxonomy" id="121088"/>
    <lineage>
        <taxon>Eukaryota</taxon>
        <taxon>Viridiplantae</taxon>
        <taxon>Chlorophyta</taxon>
        <taxon>core chlorophytes</taxon>
        <taxon>Ulvophyceae</taxon>
        <taxon>TCBD clade</taxon>
        <taxon>Bryopsidales</taxon>
        <taxon>Ostreobineae</taxon>
        <taxon>Ostreobiaceae</taxon>
        <taxon>Ostreobium</taxon>
    </lineage>
</organism>
<dbReference type="InterPro" id="IPR002641">
    <property type="entry name" value="PNPLA_dom"/>
</dbReference>
<dbReference type="EMBL" id="CAJHUC010002957">
    <property type="protein sequence ID" value="CAD7704807.1"/>
    <property type="molecule type" value="Genomic_DNA"/>
</dbReference>
<gene>
    <name evidence="7" type="ORF">OSTQU699_LOCUS10162</name>
</gene>
<protein>
    <recommendedName>
        <fullName evidence="6">PNPLA domain-containing protein</fullName>
    </recommendedName>
</protein>
<accession>A0A8S1JBC1</accession>
<feature type="short sequence motif" description="GXGXXG" evidence="4">
    <location>
        <begin position="267"/>
        <end position="272"/>
    </location>
</feature>
<feature type="transmembrane region" description="Helical" evidence="5">
    <location>
        <begin position="94"/>
        <end position="113"/>
    </location>
</feature>
<comment type="caution">
    <text evidence="4">Lacks conserved residue(s) required for the propagation of feature annotation.</text>
</comment>
<dbReference type="Pfam" id="PF01734">
    <property type="entry name" value="Patatin"/>
    <property type="match status" value="1"/>
</dbReference>
<keyword evidence="1 4" id="KW-0378">Hydrolase</keyword>
<evidence type="ECO:0000256" key="1">
    <source>
        <dbReference type="ARBA" id="ARBA00022801"/>
    </source>
</evidence>
<keyword evidence="3 4" id="KW-0443">Lipid metabolism</keyword>
<dbReference type="AlphaFoldDB" id="A0A8S1JBC1"/>
<evidence type="ECO:0000256" key="3">
    <source>
        <dbReference type="ARBA" id="ARBA00023098"/>
    </source>
</evidence>
<dbReference type="OrthoDB" id="15478at2759"/>
<dbReference type="PANTHER" id="PTHR14226:SF10">
    <property type="entry name" value="TRIACYLGLYCEROL LIPASE 4-RELATED"/>
    <property type="match status" value="1"/>
</dbReference>
<evidence type="ECO:0000259" key="6">
    <source>
        <dbReference type="PROSITE" id="PS51635"/>
    </source>
</evidence>
<dbReference type="InterPro" id="IPR016035">
    <property type="entry name" value="Acyl_Trfase/lysoPLipase"/>
</dbReference>
<dbReference type="SUPFAM" id="SSF52151">
    <property type="entry name" value="FabD/lysophospholipase-like"/>
    <property type="match status" value="1"/>
</dbReference>
<dbReference type="PANTHER" id="PTHR14226">
    <property type="entry name" value="NEUROPATHY TARGET ESTERASE/SWISS CHEESE D.MELANOGASTER"/>
    <property type="match status" value="1"/>
</dbReference>
<feature type="transmembrane region" description="Helical" evidence="5">
    <location>
        <begin position="40"/>
        <end position="62"/>
    </location>
</feature>
<reference evidence="7" key="1">
    <citation type="submission" date="2020-12" db="EMBL/GenBank/DDBJ databases">
        <authorList>
            <person name="Iha C."/>
        </authorList>
    </citation>
    <scope>NUCLEOTIDE SEQUENCE</scope>
</reference>
<keyword evidence="5" id="KW-1133">Transmembrane helix</keyword>
<dbReference type="InterPro" id="IPR021771">
    <property type="entry name" value="Triacylglycerol_lipase_N"/>
</dbReference>
<dbReference type="GO" id="GO:0004806">
    <property type="term" value="F:triacylglycerol lipase activity"/>
    <property type="evidence" value="ECO:0007669"/>
    <property type="project" value="InterPro"/>
</dbReference>
<feature type="active site" description="Nucleophile" evidence="4">
    <location>
        <position position="296"/>
    </location>
</feature>
<feature type="transmembrane region" description="Helical" evidence="5">
    <location>
        <begin position="12"/>
        <end position="34"/>
    </location>
</feature>
<evidence type="ECO:0000313" key="8">
    <source>
        <dbReference type="Proteomes" id="UP000708148"/>
    </source>
</evidence>
<dbReference type="PROSITE" id="PS51635">
    <property type="entry name" value="PNPLA"/>
    <property type="match status" value="1"/>
</dbReference>
<dbReference type="InterPro" id="IPR050301">
    <property type="entry name" value="NTE"/>
</dbReference>
<feature type="short sequence motif" description="GXSXG" evidence="4">
    <location>
        <begin position="294"/>
        <end position="298"/>
    </location>
</feature>
<evidence type="ECO:0000256" key="4">
    <source>
        <dbReference type="PROSITE-ProRule" id="PRU01161"/>
    </source>
</evidence>
<proteinExistence type="predicted"/>